<proteinExistence type="predicted"/>
<keyword evidence="2" id="KW-1185">Reference proteome</keyword>
<dbReference type="Proteomes" id="UP001222325">
    <property type="component" value="Unassembled WGS sequence"/>
</dbReference>
<protein>
    <submittedName>
        <fullName evidence="1">Uncharacterized protein</fullName>
    </submittedName>
</protein>
<evidence type="ECO:0000313" key="2">
    <source>
        <dbReference type="Proteomes" id="UP001222325"/>
    </source>
</evidence>
<dbReference type="EMBL" id="JARJCN010000122">
    <property type="protein sequence ID" value="KAJ7071837.1"/>
    <property type="molecule type" value="Genomic_DNA"/>
</dbReference>
<evidence type="ECO:0000313" key="1">
    <source>
        <dbReference type="EMBL" id="KAJ7071837.1"/>
    </source>
</evidence>
<name>A0AAD6TP89_9AGAR</name>
<dbReference type="PANTHER" id="PTHR46579">
    <property type="entry name" value="F5/8 TYPE C DOMAIN-CONTAINING PROTEIN-RELATED"/>
    <property type="match status" value="1"/>
</dbReference>
<gene>
    <name evidence="1" type="ORF">B0H15DRAFT_793236</name>
</gene>
<reference evidence="1" key="1">
    <citation type="submission" date="2023-03" db="EMBL/GenBank/DDBJ databases">
        <title>Massive genome expansion in bonnet fungi (Mycena s.s.) driven by repeated elements and novel gene families across ecological guilds.</title>
        <authorList>
            <consortium name="Lawrence Berkeley National Laboratory"/>
            <person name="Harder C.B."/>
            <person name="Miyauchi S."/>
            <person name="Viragh M."/>
            <person name="Kuo A."/>
            <person name="Thoen E."/>
            <person name="Andreopoulos B."/>
            <person name="Lu D."/>
            <person name="Skrede I."/>
            <person name="Drula E."/>
            <person name="Henrissat B."/>
            <person name="Morin E."/>
            <person name="Kohler A."/>
            <person name="Barry K."/>
            <person name="LaButti K."/>
            <person name="Morin E."/>
            <person name="Salamov A."/>
            <person name="Lipzen A."/>
            <person name="Mereny Z."/>
            <person name="Hegedus B."/>
            <person name="Baldrian P."/>
            <person name="Stursova M."/>
            <person name="Weitz H."/>
            <person name="Taylor A."/>
            <person name="Grigoriev I.V."/>
            <person name="Nagy L.G."/>
            <person name="Martin F."/>
            <person name="Kauserud H."/>
        </authorList>
    </citation>
    <scope>NUCLEOTIDE SEQUENCE</scope>
    <source>
        <strain evidence="1">CBHHK173m</strain>
    </source>
</reference>
<organism evidence="1 2">
    <name type="scientific">Mycena belliarum</name>
    <dbReference type="NCBI Taxonomy" id="1033014"/>
    <lineage>
        <taxon>Eukaryota</taxon>
        <taxon>Fungi</taxon>
        <taxon>Dikarya</taxon>
        <taxon>Basidiomycota</taxon>
        <taxon>Agaricomycotina</taxon>
        <taxon>Agaricomycetes</taxon>
        <taxon>Agaricomycetidae</taxon>
        <taxon>Agaricales</taxon>
        <taxon>Marasmiineae</taxon>
        <taxon>Mycenaceae</taxon>
        <taxon>Mycena</taxon>
    </lineage>
</organism>
<accession>A0AAD6TP89</accession>
<dbReference type="AlphaFoldDB" id="A0AAD6TP89"/>
<dbReference type="PANTHER" id="PTHR46579:SF1">
    <property type="entry name" value="F5_8 TYPE C DOMAIN-CONTAINING PROTEIN"/>
    <property type="match status" value="1"/>
</dbReference>
<sequence length="417" mass="47665">MHLHGLNIPDLFISLWRGLIQCDPDDDKSTWDWVVLIGEVWKNHGEEVERATQYLPGCFDKPPRNPAQKMSSGYKAQEFITYLYVLGPALLRRILPEKYWKHYCKLVRGIRLMWQRKIPVEQLLEAHRMLCDTAEEFEILYYQRKSSRLHFCRQSVHGLLHTVPETIRVGPGGYRSQWTLERTIGNLGEEIKQHSTPYANLSQRAIRRCQTNALKVMIPDLEPEKGLPAGSEDLGNGFVLLRARDEYRQLIEGAYGDAIIKYLEIEGDLAATEGWKPRVARWARLRLPNGQIIRSVWKESRLAKVRIARNIKCRSVGGAILFAEVQFFFQATIDNTEQTLALVSVYSAPDADLLRESYNTVMQCEYFGEDNLEVIKITQIQAGVGMVPIGDEGTYFVAEKLGLDIATMGGMEEDMDA</sequence>
<comment type="caution">
    <text evidence="1">The sequence shown here is derived from an EMBL/GenBank/DDBJ whole genome shotgun (WGS) entry which is preliminary data.</text>
</comment>